<accession>A0ABX1WHG6</accession>
<name>A0ABX1WHG6_9RHOB</name>
<dbReference type="InterPro" id="IPR029052">
    <property type="entry name" value="Metallo-depent_PP-like"/>
</dbReference>
<dbReference type="Proteomes" id="UP000599383">
    <property type="component" value="Unassembled WGS sequence"/>
</dbReference>
<sequence length="622" mass="67608">MKQNPTTLAHPTKDRGRIRILATSDLHMHLTGFDYYADTPDPTLGLTRTASLIRKARHEATDALVLMFDNGDSLQGTPMGEWAVRNDKPHPMMQAFKALDYDAIGLGNHDFGFGLPTLDKTLAQAPCPVLCGNLHRSGERQSWQRFAILDRIVSVGNKDVPIRVGVFSVLPPQTTRWEEHNLNETIDADDIVVAARSLTRLLRVKGCDLIVALAHSGLGHPDTATDTENAVIPLAAIEGIDAVVAGHTHLTLPARTGAQTPNVDYVKGLVHGTPVVMPGSAGAYLGVIDLAVTLQPQSGLRVVDSHPELRPVSVDGTAIGEDLAIANLVEHAHQQTRQDMAAPVAHVSETLHSYFSFCAPDRGLTLVAAAQAAALRPFLHGTPLAELPLLSAASPAKCGGRSGPRHYTDVPPGEICLRHVADLHVFPNELRAVQITGAQLLEWLEMSASAFNQQFPDAEAELFDRDRAGYNFDVIFGLSYQIDPSQPARYDVGGQMIHPGHRRVHHLTCAGQAVRPDQTFVVALDNYRASGGGHFPHVSSAPAIDLPPLDIRDILRDYMTHRLPPDPLARQPYPFSLMPKSGVATILRTGPGALKFVDELNRFAPKILEPDEQDFARIRLTL</sequence>
<comment type="caution">
    <text evidence="5">The sequence shown here is derived from an EMBL/GenBank/DDBJ whole genome shotgun (WGS) entry which is preliminary data.</text>
</comment>
<evidence type="ECO:0000313" key="5">
    <source>
        <dbReference type="EMBL" id="NOD32755.1"/>
    </source>
</evidence>
<dbReference type="Gene3D" id="3.60.21.10">
    <property type="match status" value="1"/>
</dbReference>
<feature type="domain" description="5'-Nucleotidase C-terminal" evidence="4">
    <location>
        <begin position="408"/>
        <end position="538"/>
    </location>
</feature>
<dbReference type="InterPro" id="IPR004843">
    <property type="entry name" value="Calcineurin-like_PHP"/>
</dbReference>
<dbReference type="InterPro" id="IPR036907">
    <property type="entry name" value="5'-Nucleotdase_C_sf"/>
</dbReference>
<evidence type="ECO:0000256" key="2">
    <source>
        <dbReference type="RuleBase" id="RU362119"/>
    </source>
</evidence>
<dbReference type="EMBL" id="WVQY01000014">
    <property type="protein sequence ID" value="NOD32755.1"/>
    <property type="molecule type" value="Genomic_DNA"/>
</dbReference>
<feature type="domain" description="Calcineurin-like phosphoesterase" evidence="3">
    <location>
        <begin position="18"/>
        <end position="249"/>
    </location>
</feature>
<comment type="similarity">
    <text evidence="2">Belongs to the 5'-nucleotidase family.</text>
</comment>
<dbReference type="SUPFAM" id="SSF55816">
    <property type="entry name" value="5'-nucleotidase (syn. UDP-sugar hydrolase), C-terminal domain"/>
    <property type="match status" value="1"/>
</dbReference>
<keyword evidence="6" id="KW-1185">Reference proteome</keyword>
<keyword evidence="1" id="KW-0732">Signal</keyword>
<organism evidence="5 6">
    <name type="scientific">Ruegeria atlantica</name>
    <dbReference type="NCBI Taxonomy" id="81569"/>
    <lineage>
        <taxon>Bacteria</taxon>
        <taxon>Pseudomonadati</taxon>
        <taxon>Pseudomonadota</taxon>
        <taxon>Alphaproteobacteria</taxon>
        <taxon>Rhodobacterales</taxon>
        <taxon>Roseobacteraceae</taxon>
        <taxon>Ruegeria</taxon>
    </lineage>
</organism>
<reference evidence="5 6" key="1">
    <citation type="submission" date="2019-12" db="EMBL/GenBank/DDBJ databases">
        <title>Ruegeria JWLKs population differentiation of coral mucus and skeleton niches.</title>
        <authorList>
            <person name="Luo D."/>
        </authorList>
    </citation>
    <scope>NUCLEOTIDE SEQUENCE [LARGE SCALE GENOMIC DNA]</scope>
    <source>
        <strain evidence="5 6">HKCCD6238</strain>
    </source>
</reference>
<dbReference type="PRINTS" id="PR01607">
    <property type="entry name" value="APYRASEFAMLY"/>
</dbReference>
<dbReference type="Pfam" id="PF00149">
    <property type="entry name" value="Metallophos"/>
    <property type="match status" value="1"/>
</dbReference>
<dbReference type="SUPFAM" id="SSF56300">
    <property type="entry name" value="Metallo-dependent phosphatases"/>
    <property type="match status" value="1"/>
</dbReference>
<evidence type="ECO:0000256" key="1">
    <source>
        <dbReference type="ARBA" id="ARBA00022729"/>
    </source>
</evidence>
<protein>
    <submittedName>
        <fullName evidence="5">Bifunctional 2',3'-cyclic-nucleotide 2'-phosphodiesterase/3'-nucleotidase</fullName>
    </submittedName>
</protein>
<dbReference type="InterPro" id="IPR008334">
    <property type="entry name" value="5'-Nucleotdase_C"/>
</dbReference>
<dbReference type="NCBIfam" id="NF006938">
    <property type="entry name" value="PRK09420.1"/>
    <property type="match status" value="1"/>
</dbReference>
<dbReference type="PANTHER" id="PTHR11575">
    <property type="entry name" value="5'-NUCLEOTIDASE-RELATED"/>
    <property type="match status" value="1"/>
</dbReference>
<evidence type="ECO:0000259" key="3">
    <source>
        <dbReference type="Pfam" id="PF00149"/>
    </source>
</evidence>
<dbReference type="Pfam" id="PF02872">
    <property type="entry name" value="5_nucleotid_C"/>
    <property type="match status" value="1"/>
</dbReference>
<evidence type="ECO:0000259" key="4">
    <source>
        <dbReference type="Pfam" id="PF02872"/>
    </source>
</evidence>
<dbReference type="Gene3D" id="3.90.780.10">
    <property type="entry name" value="5'-Nucleotidase, C-terminal domain"/>
    <property type="match status" value="1"/>
</dbReference>
<evidence type="ECO:0000313" key="6">
    <source>
        <dbReference type="Proteomes" id="UP000599383"/>
    </source>
</evidence>
<proteinExistence type="inferred from homology"/>
<dbReference type="RefSeq" id="WP_171364677.1">
    <property type="nucleotide sequence ID" value="NZ_WVQY01000014.1"/>
</dbReference>
<keyword evidence="2" id="KW-0378">Hydrolase</keyword>
<dbReference type="InterPro" id="IPR006179">
    <property type="entry name" value="5_nucleotidase/apyrase"/>
</dbReference>
<gene>
    <name evidence="5" type="ORF">GS617_21010</name>
</gene>
<dbReference type="PANTHER" id="PTHR11575:SF6">
    <property type="entry name" value="2',3'-CYCLIC-NUCLEOTIDE 2'-PHOSPHODIESTERASE_3'-NUCLEOTIDASE"/>
    <property type="match status" value="1"/>
</dbReference>
<keyword evidence="2" id="KW-0547">Nucleotide-binding</keyword>